<dbReference type="AlphaFoldDB" id="K6YPD6"/>
<dbReference type="STRING" id="493475.GARC_3079"/>
<dbReference type="EMBL" id="BAEO01000044">
    <property type="protein sequence ID" value="GAC20042.1"/>
    <property type="molecule type" value="Genomic_DNA"/>
</dbReference>
<evidence type="ECO:0000313" key="3">
    <source>
        <dbReference type="EMBL" id="GAC20042.1"/>
    </source>
</evidence>
<dbReference type="InterPro" id="IPR005545">
    <property type="entry name" value="YCII"/>
</dbReference>
<dbReference type="PANTHER" id="PTHR35174:SF3">
    <property type="entry name" value="BLL7171 PROTEIN"/>
    <property type="match status" value="1"/>
</dbReference>
<evidence type="ECO:0000259" key="2">
    <source>
        <dbReference type="Pfam" id="PF03795"/>
    </source>
</evidence>
<keyword evidence="4" id="KW-1185">Reference proteome</keyword>
<dbReference type="Gene3D" id="3.30.70.1060">
    <property type="entry name" value="Dimeric alpha+beta barrel"/>
    <property type="match status" value="1"/>
</dbReference>
<dbReference type="OrthoDB" id="9807535at2"/>
<protein>
    <submittedName>
        <fullName evidence="3">Dgpf domain protein</fullName>
    </submittedName>
</protein>
<dbReference type="Proteomes" id="UP000006327">
    <property type="component" value="Unassembled WGS sequence"/>
</dbReference>
<name>K6YPD6_9ALTE</name>
<dbReference type="SUPFAM" id="SSF54909">
    <property type="entry name" value="Dimeric alpha+beta barrel"/>
    <property type="match status" value="1"/>
</dbReference>
<sequence length="113" mass="12534">MQFLALIYAGEDQDDVDIETLMAQYQEFDRQLGAADILLGGNALEAISTATSVRVRNGKPELTDGPFAETKEQLGGYYLLECKDLDEALEWAAKIPSARYGTIEVRPVMVFDQ</sequence>
<dbReference type="RefSeq" id="WP_007621568.1">
    <property type="nucleotide sequence ID" value="NZ_BAEO01000044.1"/>
</dbReference>
<dbReference type="PANTHER" id="PTHR35174">
    <property type="entry name" value="BLL7171 PROTEIN-RELATED"/>
    <property type="match status" value="1"/>
</dbReference>
<feature type="domain" description="YCII-related" evidence="2">
    <location>
        <begin position="1"/>
        <end position="111"/>
    </location>
</feature>
<comment type="similarity">
    <text evidence="1">Belongs to the YciI family.</text>
</comment>
<gene>
    <name evidence="3" type="ORF">GARC_3079</name>
</gene>
<evidence type="ECO:0000256" key="1">
    <source>
        <dbReference type="ARBA" id="ARBA00007689"/>
    </source>
</evidence>
<organism evidence="3 4">
    <name type="scientific">Paraglaciecola arctica BSs20135</name>
    <dbReference type="NCBI Taxonomy" id="493475"/>
    <lineage>
        <taxon>Bacteria</taxon>
        <taxon>Pseudomonadati</taxon>
        <taxon>Pseudomonadota</taxon>
        <taxon>Gammaproteobacteria</taxon>
        <taxon>Alteromonadales</taxon>
        <taxon>Alteromonadaceae</taxon>
        <taxon>Paraglaciecola</taxon>
    </lineage>
</organism>
<dbReference type="eggNOG" id="COG3795">
    <property type="taxonomic scope" value="Bacteria"/>
</dbReference>
<accession>K6YPD6</accession>
<dbReference type="Pfam" id="PF03795">
    <property type="entry name" value="YCII"/>
    <property type="match status" value="1"/>
</dbReference>
<reference evidence="3 4" key="1">
    <citation type="journal article" date="2017" name="Antonie Van Leeuwenhoek">
        <title>Rhizobium rhizosphaerae sp. nov., a novel species isolated from rice rhizosphere.</title>
        <authorList>
            <person name="Zhao J.J."/>
            <person name="Zhang J."/>
            <person name="Zhang R.J."/>
            <person name="Zhang C.W."/>
            <person name="Yin H.Q."/>
            <person name="Zhang X.X."/>
        </authorList>
    </citation>
    <scope>NUCLEOTIDE SEQUENCE [LARGE SCALE GENOMIC DNA]</scope>
    <source>
        <strain evidence="3 4">BSs20135</strain>
    </source>
</reference>
<comment type="caution">
    <text evidence="3">The sequence shown here is derived from an EMBL/GenBank/DDBJ whole genome shotgun (WGS) entry which is preliminary data.</text>
</comment>
<dbReference type="InterPro" id="IPR011008">
    <property type="entry name" value="Dimeric_a/b-barrel"/>
</dbReference>
<evidence type="ECO:0000313" key="4">
    <source>
        <dbReference type="Proteomes" id="UP000006327"/>
    </source>
</evidence>
<proteinExistence type="inferred from homology"/>